<gene>
    <name evidence="3" type="ORF">VOLCADRAFT_103411</name>
</gene>
<keyword evidence="2" id="KW-0732">Signal</keyword>
<proteinExistence type="predicted"/>
<reference evidence="3 4" key="1">
    <citation type="journal article" date="2010" name="Science">
        <title>Genomic analysis of organismal complexity in the multicellular green alga Volvox carteri.</title>
        <authorList>
            <person name="Prochnik S.E."/>
            <person name="Umen J."/>
            <person name="Nedelcu A.M."/>
            <person name="Hallmann A."/>
            <person name="Miller S.M."/>
            <person name="Nishii I."/>
            <person name="Ferris P."/>
            <person name="Kuo A."/>
            <person name="Mitros T."/>
            <person name="Fritz-Laylin L.K."/>
            <person name="Hellsten U."/>
            <person name="Chapman J."/>
            <person name="Simakov O."/>
            <person name="Rensing S.A."/>
            <person name="Terry A."/>
            <person name="Pangilinan J."/>
            <person name="Kapitonov V."/>
            <person name="Jurka J."/>
            <person name="Salamov A."/>
            <person name="Shapiro H."/>
            <person name="Schmutz J."/>
            <person name="Grimwood J."/>
            <person name="Lindquist E."/>
            <person name="Lucas S."/>
            <person name="Grigoriev I.V."/>
            <person name="Schmitt R."/>
            <person name="Kirk D."/>
            <person name="Rokhsar D.S."/>
        </authorList>
    </citation>
    <scope>NUCLEOTIDE SEQUENCE [LARGE SCALE GENOMIC DNA]</scope>
    <source>
        <strain evidence="4">f. Nagariensis / Eve</strain>
    </source>
</reference>
<dbReference type="AlphaFoldDB" id="D8TLP5"/>
<dbReference type="EMBL" id="GL378327">
    <property type="protein sequence ID" value="EFJ51503.1"/>
    <property type="molecule type" value="Genomic_DNA"/>
</dbReference>
<feature type="chain" id="PRO_5003123678" evidence="2">
    <location>
        <begin position="23"/>
        <end position="740"/>
    </location>
</feature>
<evidence type="ECO:0000256" key="2">
    <source>
        <dbReference type="SAM" id="SignalP"/>
    </source>
</evidence>
<feature type="compositionally biased region" description="Pro residues" evidence="1">
    <location>
        <begin position="262"/>
        <end position="285"/>
    </location>
</feature>
<dbReference type="KEGG" id="vcn:VOLCADRAFT_103411"/>
<dbReference type="Proteomes" id="UP000001058">
    <property type="component" value="Unassembled WGS sequence"/>
</dbReference>
<accession>D8TLP5</accession>
<feature type="region of interest" description="Disordered" evidence="1">
    <location>
        <begin position="257"/>
        <end position="288"/>
    </location>
</feature>
<sequence length="740" mass="80562">MVYKRQHLHLLLAAMLLAPLVTEVMMLPRVPILGIVQNLLSPNHLYAVKYRGVSATEMHITTLSSNYTKFSLQIATGLPFTAPSTFQFLLGSNDDLYAINLTDIRRPELTILPRTDNYRTLSFKGPIGIPPGIITNSTAVQFALGTGDTLFMVKPGGADFTEIYILPRVPNYTKLAAVVYTALPAASPSLYRFLLGANDDLYAVKYGGTAFVEVTILSKASYYQSMITLPTNMTKTTAAEYQFLVLASRPNVLYAVPNGGGFPPPPPSPAPQPSPSPPAPPPPPSSCTSAFSCLPRNFTSSRGLLQDPFSLIGGGSLSTGSGKIFSDLSIGALVEIARSSAAGGQICPFVSITGSQIAQLAAGLPGDVGGFNQSNLGSVREACLSILKQLSKSTRYVVGFIANDLPSSSGVNTNLSKVLSAANVSICAAINPCTGVYQFGFNNPSRQELSVSQDPLFTSNFTLSTLTFSSDPRLMPTMDLQRLWNPTLSPMAGGTISNYKFNGKMMVQGSRLGWERSTSFDLRARRSNQSVAFFDFYNTDTVQLAWDPLRIGAGPEGGDVRMGMIIDSYPRVIFSDKMDFEPFEGYVDPFTLHGLWETYSNGSYMLQLSTVSPIRMEDALQNLGYPIIDTVYGLFPYQPFYHNHNYKDDWDTTISWFVTPETFAPVAGQEAAQAHQARRPEPVVSPSKRRKLNEPSAGSAGAGPSGTLPADFYTRSSFPYDKAVEKWLQRAEKRGRYMHN</sequence>
<organism evidence="4">
    <name type="scientific">Volvox carteri f. nagariensis</name>
    <dbReference type="NCBI Taxonomy" id="3068"/>
    <lineage>
        <taxon>Eukaryota</taxon>
        <taxon>Viridiplantae</taxon>
        <taxon>Chlorophyta</taxon>
        <taxon>core chlorophytes</taxon>
        <taxon>Chlorophyceae</taxon>
        <taxon>CS clade</taxon>
        <taxon>Chlamydomonadales</taxon>
        <taxon>Volvocaceae</taxon>
        <taxon>Volvox</taxon>
    </lineage>
</organism>
<keyword evidence="4" id="KW-1185">Reference proteome</keyword>
<feature type="signal peptide" evidence="2">
    <location>
        <begin position="1"/>
        <end position="22"/>
    </location>
</feature>
<name>D8TLP5_VOLCA</name>
<evidence type="ECO:0000313" key="3">
    <source>
        <dbReference type="EMBL" id="EFJ51503.1"/>
    </source>
</evidence>
<evidence type="ECO:0000256" key="1">
    <source>
        <dbReference type="SAM" id="MobiDB-lite"/>
    </source>
</evidence>
<feature type="region of interest" description="Disordered" evidence="1">
    <location>
        <begin position="668"/>
        <end position="708"/>
    </location>
</feature>
<dbReference type="GeneID" id="9620279"/>
<dbReference type="OrthoDB" id="674604at2759"/>
<protein>
    <submittedName>
        <fullName evidence="3">Uncharacterized protein</fullName>
    </submittedName>
</protein>
<dbReference type="RefSeq" id="XP_002947455.1">
    <property type="nucleotide sequence ID" value="XM_002947409.1"/>
</dbReference>
<evidence type="ECO:0000313" key="4">
    <source>
        <dbReference type="Proteomes" id="UP000001058"/>
    </source>
</evidence>
<dbReference type="InParanoid" id="D8TLP5"/>